<reference evidence="7 8" key="1">
    <citation type="journal article" date="2020" name="IScience">
        <title>Genome Sequencing of the Endangered Kingdonia uniflora (Circaeasteraceae, Ranunculales) Reveals Potential Mechanisms of Evolutionary Specialization.</title>
        <authorList>
            <person name="Sun Y."/>
            <person name="Deng T."/>
            <person name="Zhang A."/>
            <person name="Moore M.J."/>
            <person name="Landis J.B."/>
            <person name="Lin N."/>
            <person name="Zhang H."/>
            <person name="Zhang X."/>
            <person name="Huang J."/>
            <person name="Zhang X."/>
            <person name="Sun H."/>
            <person name="Wang H."/>
        </authorList>
    </citation>
    <scope>NUCLEOTIDE SEQUENCE [LARGE SCALE GENOMIC DNA]</scope>
    <source>
        <strain evidence="7">TB1705</strain>
        <tissue evidence="7">Leaf</tissue>
    </source>
</reference>
<accession>A0A7J7NGN7</accession>
<name>A0A7J7NGN7_9MAGN</name>
<dbReference type="GO" id="GO:0010133">
    <property type="term" value="P:L-proline catabolic process to L-glutamate"/>
    <property type="evidence" value="ECO:0007669"/>
    <property type="project" value="TreeGrafter"/>
</dbReference>
<dbReference type="InterPro" id="IPR029041">
    <property type="entry name" value="FAD-linked_oxidoreductase-like"/>
</dbReference>
<dbReference type="Pfam" id="PF01619">
    <property type="entry name" value="Pro_dh"/>
    <property type="match status" value="1"/>
</dbReference>
<dbReference type="PANTHER" id="PTHR13914:SF0">
    <property type="entry name" value="PROLINE DEHYDROGENASE 1, MITOCHONDRIAL"/>
    <property type="match status" value="1"/>
</dbReference>
<keyword evidence="8" id="KW-1185">Reference proteome</keyword>
<dbReference type="PANTHER" id="PTHR13914">
    <property type="entry name" value="PROLINE OXIDASE"/>
    <property type="match status" value="1"/>
</dbReference>
<evidence type="ECO:0000259" key="6">
    <source>
        <dbReference type="Pfam" id="PF01619"/>
    </source>
</evidence>
<evidence type="ECO:0000256" key="4">
    <source>
        <dbReference type="ARBA" id="ARBA00023062"/>
    </source>
</evidence>
<keyword evidence="3 5" id="KW-0560">Oxidoreductase</keyword>
<dbReference type="EC" id="1.5.5.2" evidence="2 5"/>
<dbReference type="InterPro" id="IPR002872">
    <property type="entry name" value="Proline_DH_dom"/>
</dbReference>
<comment type="similarity">
    <text evidence="1 5">Belongs to the proline oxidase family.</text>
</comment>
<comment type="caution">
    <text evidence="7">The sequence shown here is derived from an EMBL/GenBank/DDBJ whole genome shotgun (WGS) entry which is preliminary data.</text>
</comment>
<comment type="cofactor">
    <cofactor evidence="5">
        <name>FAD</name>
        <dbReference type="ChEBI" id="CHEBI:57692"/>
    </cofactor>
</comment>
<feature type="domain" description="Proline dehydrogenase" evidence="6">
    <location>
        <begin position="176"/>
        <end position="461"/>
    </location>
</feature>
<dbReference type="InterPro" id="IPR015659">
    <property type="entry name" value="Proline_oxidase"/>
</dbReference>
<dbReference type="SUPFAM" id="SSF51730">
    <property type="entry name" value="FAD-linked oxidoreductase"/>
    <property type="match status" value="1"/>
</dbReference>
<dbReference type="GO" id="GO:0004657">
    <property type="term" value="F:proline dehydrogenase activity"/>
    <property type="evidence" value="ECO:0007669"/>
    <property type="project" value="UniProtKB-EC"/>
</dbReference>
<gene>
    <name evidence="7" type="ORF">GIB67_015891</name>
</gene>
<comment type="function">
    <text evidence="5">Converts proline to delta-1-pyrroline-5-carboxylate.</text>
</comment>
<sequence>MAIKLSPNLLQHVRFFHSSASSFTVVSSSLSLAETLIDQKPCPPPKQQLLDFDDTEKLFSSVTTTKMLKSLLNLHMASLNPIVDLGVWVMKSRLYETMFLKEAILTMVKHTFYDHFCAGENLNEASRTLQGLWNDGLKGILDYGLEDANDNGSCYTNLNEFLKVVESTRLLPPSSVSYACVKITAICPISLLKRVSDLLRWNHKDPSFGLPWKVDALPILCNKSPFYHTLRRPDPLTPQEEEDLEKAHQRLIKLSQKCFDMDLPLLVDAEYTSVQPAIDYFTYSAMTKFNKNGKAIVYGTVQAYLRDAKERITQATEAAEKMGVTIGYKLVRGAYLSTESQVASSLGYASPIHGSIQETHACYDDCTSFMLEKVYKGSAAVCLATHNLDSGRWAAAKAQALGIGKGNDKLQFAQLKGMAEGLSFGLRNAGFQVSKYLPYGPVDMVIPYLLRRAEENRGMLSASTLDRQFMRKEIKRRVKAAIVGSESHKMETA</sequence>
<evidence type="ECO:0000313" key="7">
    <source>
        <dbReference type="EMBL" id="KAF6166345.1"/>
    </source>
</evidence>
<dbReference type="OrthoDB" id="5464at2759"/>
<dbReference type="GO" id="GO:0071949">
    <property type="term" value="F:FAD binding"/>
    <property type="evidence" value="ECO:0007669"/>
    <property type="project" value="TreeGrafter"/>
</dbReference>
<organism evidence="7 8">
    <name type="scientific">Kingdonia uniflora</name>
    <dbReference type="NCBI Taxonomy" id="39325"/>
    <lineage>
        <taxon>Eukaryota</taxon>
        <taxon>Viridiplantae</taxon>
        <taxon>Streptophyta</taxon>
        <taxon>Embryophyta</taxon>
        <taxon>Tracheophyta</taxon>
        <taxon>Spermatophyta</taxon>
        <taxon>Magnoliopsida</taxon>
        <taxon>Ranunculales</taxon>
        <taxon>Circaeasteraceae</taxon>
        <taxon>Kingdonia</taxon>
    </lineage>
</organism>
<evidence type="ECO:0000256" key="5">
    <source>
        <dbReference type="RuleBase" id="RU364054"/>
    </source>
</evidence>
<dbReference type="Proteomes" id="UP000541444">
    <property type="component" value="Unassembled WGS sequence"/>
</dbReference>
<evidence type="ECO:0000313" key="8">
    <source>
        <dbReference type="Proteomes" id="UP000541444"/>
    </source>
</evidence>
<proteinExistence type="inferred from homology"/>
<keyword evidence="5" id="KW-0285">Flavoprotein</keyword>
<keyword evidence="4 5" id="KW-0642">Proline metabolism</keyword>
<dbReference type="GO" id="GO:0005739">
    <property type="term" value="C:mitochondrion"/>
    <property type="evidence" value="ECO:0007669"/>
    <property type="project" value="TreeGrafter"/>
</dbReference>
<comment type="catalytic activity">
    <reaction evidence="5">
        <text>L-proline + a quinone = (S)-1-pyrroline-5-carboxylate + a quinol + H(+)</text>
        <dbReference type="Rhea" id="RHEA:23784"/>
        <dbReference type="ChEBI" id="CHEBI:15378"/>
        <dbReference type="ChEBI" id="CHEBI:17388"/>
        <dbReference type="ChEBI" id="CHEBI:24646"/>
        <dbReference type="ChEBI" id="CHEBI:60039"/>
        <dbReference type="ChEBI" id="CHEBI:132124"/>
        <dbReference type="EC" id="1.5.5.2"/>
    </reaction>
</comment>
<evidence type="ECO:0000256" key="3">
    <source>
        <dbReference type="ARBA" id="ARBA00023002"/>
    </source>
</evidence>
<keyword evidence="5" id="KW-0274">FAD</keyword>
<evidence type="ECO:0000256" key="1">
    <source>
        <dbReference type="ARBA" id="ARBA00005869"/>
    </source>
</evidence>
<dbReference type="AlphaFoldDB" id="A0A7J7NGN7"/>
<evidence type="ECO:0000256" key="2">
    <source>
        <dbReference type="ARBA" id="ARBA00012695"/>
    </source>
</evidence>
<dbReference type="EMBL" id="JACGCM010000794">
    <property type="protein sequence ID" value="KAF6166345.1"/>
    <property type="molecule type" value="Genomic_DNA"/>
</dbReference>
<protein>
    <recommendedName>
        <fullName evidence="2 5">Proline dehydrogenase</fullName>
        <ecNumber evidence="2 5">1.5.5.2</ecNumber>
    </recommendedName>
</protein>
<dbReference type="Gene3D" id="3.20.20.220">
    <property type="match status" value="1"/>
</dbReference>